<keyword evidence="4" id="KW-0560">Oxidoreductase</keyword>
<accession>A0A956RPI8</accession>
<evidence type="ECO:0000259" key="5">
    <source>
        <dbReference type="Pfam" id="PF00881"/>
    </source>
</evidence>
<dbReference type="SUPFAM" id="SSF55469">
    <property type="entry name" value="FMN-dependent nitroreductase-like"/>
    <property type="match status" value="1"/>
</dbReference>
<organism evidence="6 7">
    <name type="scientific">Eiseniibacteriota bacterium</name>
    <dbReference type="NCBI Taxonomy" id="2212470"/>
    <lineage>
        <taxon>Bacteria</taxon>
        <taxon>Candidatus Eiseniibacteriota</taxon>
    </lineage>
</organism>
<dbReference type="AlphaFoldDB" id="A0A956RPI8"/>
<dbReference type="Pfam" id="PF00881">
    <property type="entry name" value="Nitroreductase"/>
    <property type="match status" value="1"/>
</dbReference>
<dbReference type="Proteomes" id="UP000697710">
    <property type="component" value="Unassembled WGS sequence"/>
</dbReference>
<dbReference type="InterPro" id="IPR029479">
    <property type="entry name" value="Nitroreductase"/>
</dbReference>
<evidence type="ECO:0000256" key="4">
    <source>
        <dbReference type="ARBA" id="ARBA00023002"/>
    </source>
</evidence>
<evidence type="ECO:0000313" key="6">
    <source>
        <dbReference type="EMBL" id="MCA9728203.1"/>
    </source>
</evidence>
<dbReference type="InterPro" id="IPR016446">
    <property type="entry name" value="Flavin_OxRdtase_Frp"/>
</dbReference>
<reference evidence="6" key="2">
    <citation type="journal article" date="2021" name="Microbiome">
        <title>Successional dynamics and alternative stable states in a saline activated sludge microbial community over 9 years.</title>
        <authorList>
            <person name="Wang Y."/>
            <person name="Ye J."/>
            <person name="Ju F."/>
            <person name="Liu L."/>
            <person name="Boyd J.A."/>
            <person name="Deng Y."/>
            <person name="Parks D.H."/>
            <person name="Jiang X."/>
            <person name="Yin X."/>
            <person name="Woodcroft B.J."/>
            <person name="Tyson G.W."/>
            <person name="Hugenholtz P."/>
            <person name="Polz M.F."/>
            <person name="Zhang T."/>
        </authorList>
    </citation>
    <scope>NUCLEOTIDE SEQUENCE</scope>
    <source>
        <strain evidence="6">HKST-UBA01</strain>
    </source>
</reference>
<name>A0A956RPI8_UNCEI</name>
<reference evidence="6" key="1">
    <citation type="submission" date="2020-04" db="EMBL/GenBank/DDBJ databases">
        <authorList>
            <person name="Zhang T."/>
        </authorList>
    </citation>
    <scope>NUCLEOTIDE SEQUENCE</scope>
    <source>
        <strain evidence="6">HKST-UBA01</strain>
    </source>
</reference>
<evidence type="ECO:0000256" key="2">
    <source>
        <dbReference type="ARBA" id="ARBA00022630"/>
    </source>
</evidence>
<keyword evidence="2" id="KW-0285">Flavoprotein</keyword>
<dbReference type="PANTHER" id="PTHR43425">
    <property type="entry name" value="OXYGEN-INSENSITIVE NADPH NITROREDUCTASE"/>
    <property type="match status" value="1"/>
</dbReference>
<evidence type="ECO:0000313" key="7">
    <source>
        <dbReference type="Proteomes" id="UP000697710"/>
    </source>
</evidence>
<sequence length="265" mass="30308">MSTTHVDSLSHVLLHHRSIRSYRPDPVDPALIEEVCAEAVAGASSSGNLNSISLILTRDPERKRRLWELHSEQDMILEAPLLITFCADWFRTREWLRLRGARDNFNNFLGYHVGAFDAMILAQNVCLGFEARGLGICYMGTTLDVMPEIAELLELPDTCAPVTTIVVGHPAEDPAKRDRLPMSALIHDETYHRPSEEELLRTYEQREVRGWARYMSYPELKAEIERRGITSLAQFYTSDAKYAPDDFMRTSEKIRAFLAEKHFLP</sequence>
<gene>
    <name evidence="6" type="ORF">KC729_11000</name>
</gene>
<keyword evidence="3" id="KW-0288">FMN</keyword>
<proteinExistence type="inferred from homology"/>
<comment type="similarity">
    <text evidence="1">Belongs to the flavin oxidoreductase frp family.</text>
</comment>
<comment type="caution">
    <text evidence="6">The sequence shown here is derived from an EMBL/GenBank/DDBJ whole genome shotgun (WGS) entry which is preliminary data.</text>
</comment>
<evidence type="ECO:0000256" key="1">
    <source>
        <dbReference type="ARBA" id="ARBA00008366"/>
    </source>
</evidence>
<dbReference type="PANTHER" id="PTHR43425:SF2">
    <property type="entry name" value="OXYGEN-INSENSITIVE NADPH NITROREDUCTASE"/>
    <property type="match status" value="1"/>
</dbReference>
<dbReference type="GO" id="GO:0016491">
    <property type="term" value="F:oxidoreductase activity"/>
    <property type="evidence" value="ECO:0007669"/>
    <property type="project" value="UniProtKB-KW"/>
</dbReference>
<dbReference type="Gene3D" id="3.40.109.10">
    <property type="entry name" value="NADH Oxidase"/>
    <property type="match status" value="1"/>
</dbReference>
<protein>
    <submittedName>
        <fullName evidence="6">Nitroreductase family protein</fullName>
    </submittedName>
</protein>
<dbReference type="InterPro" id="IPR000415">
    <property type="entry name" value="Nitroreductase-like"/>
</dbReference>
<evidence type="ECO:0000256" key="3">
    <source>
        <dbReference type="ARBA" id="ARBA00022643"/>
    </source>
</evidence>
<feature type="domain" description="Nitroreductase" evidence="5">
    <location>
        <begin position="15"/>
        <end position="169"/>
    </location>
</feature>
<dbReference type="EMBL" id="JAGQHR010000322">
    <property type="protein sequence ID" value="MCA9728203.1"/>
    <property type="molecule type" value="Genomic_DNA"/>
</dbReference>